<name>B9T3H6_RICCO</name>
<keyword evidence="3" id="KW-1185">Reference proteome</keyword>
<protein>
    <submittedName>
        <fullName evidence="2">Uncharacterized protein</fullName>
    </submittedName>
</protein>
<reference evidence="3" key="1">
    <citation type="journal article" date="2010" name="Nat. Biotechnol.">
        <title>Draft genome sequence of the oilseed species Ricinus communis.</title>
        <authorList>
            <person name="Chan A.P."/>
            <person name="Crabtree J."/>
            <person name="Zhao Q."/>
            <person name="Lorenzi H."/>
            <person name="Orvis J."/>
            <person name="Puiu D."/>
            <person name="Melake-Berhan A."/>
            <person name="Jones K.M."/>
            <person name="Redman J."/>
            <person name="Chen G."/>
            <person name="Cahoon E.B."/>
            <person name="Gedil M."/>
            <person name="Stanke M."/>
            <person name="Haas B.J."/>
            <person name="Wortman J.R."/>
            <person name="Fraser-Liggett C.M."/>
            <person name="Ravel J."/>
            <person name="Rabinowicz P.D."/>
        </authorList>
    </citation>
    <scope>NUCLEOTIDE SEQUENCE [LARGE SCALE GENOMIC DNA]</scope>
    <source>
        <strain evidence="3">cv. Hale</strain>
    </source>
</reference>
<sequence>MLEAGRLGPKKKVMTMMGKRRKEKEDKEKECKVRDDNQVLLKLVHLDHNQPDMFYCTNYLMVKIS</sequence>
<feature type="region of interest" description="Disordered" evidence="1">
    <location>
        <begin position="1"/>
        <end position="31"/>
    </location>
</feature>
<dbReference type="EMBL" id="EQ974419">
    <property type="protein sequence ID" value="EEF29588.1"/>
    <property type="molecule type" value="Genomic_DNA"/>
</dbReference>
<feature type="compositionally biased region" description="Basic residues" evidence="1">
    <location>
        <begin position="8"/>
        <end position="22"/>
    </location>
</feature>
<evidence type="ECO:0000313" key="2">
    <source>
        <dbReference type="EMBL" id="EEF29588.1"/>
    </source>
</evidence>
<gene>
    <name evidence="2" type="ORF">RCOM_0064270</name>
</gene>
<dbReference type="Proteomes" id="UP000008311">
    <property type="component" value="Unassembled WGS sequence"/>
</dbReference>
<dbReference type="AlphaFoldDB" id="B9T3H6"/>
<evidence type="ECO:0000256" key="1">
    <source>
        <dbReference type="SAM" id="MobiDB-lite"/>
    </source>
</evidence>
<dbReference type="InParanoid" id="B9T3H6"/>
<evidence type="ECO:0000313" key="3">
    <source>
        <dbReference type="Proteomes" id="UP000008311"/>
    </source>
</evidence>
<proteinExistence type="predicted"/>
<accession>B9T3H6</accession>
<organism evidence="2 3">
    <name type="scientific">Ricinus communis</name>
    <name type="common">Castor bean</name>
    <dbReference type="NCBI Taxonomy" id="3988"/>
    <lineage>
        <taxon>Eukaryota</taxon>
        <taxon>Viridiplantae</taxon>
        <taxon>Streptophyta</taxon>
        <taxon>Embryophyta</taxon>
        <taxon>Tracheophyta</taxon>
        <taxon>Spermatophyta</taxon>
        <taxon>Magnoliopsida</taxon>
        <taxon>eudicotyledons</taxon>
        <taxon>Gunneridae</taxon>
        <taxon>Pentapetalae</taxon>
        <taxon>rosids</taxon>
        <taxon>fabids</taxon>
        <taxon>Malpighiales</taxon>
        <taxon>Euphorbiaceae</taxon>
        <taxon>Acalyphoideae</taxon>
        <taxon>Acalypheae</taxon>
        <taxon>Ricinus</taxon>
    </lineage>
</organism>